<evidence type="ECO:0000256" key="13">
    <source>
        <dbReference type="ARBA" id="ARBA00059220"/>
    </source>
</evidence>
<dbReference type="Gene3D" id="1.25.40.80">
    <property type="match status" value="1"/>
</dbReference>
<comment type="similarity">
    <text evidence="2">Belongs to the DNA photolyase class-2 family.</text>
</comment>
<dbReference type="FunFam" id="1.10.579.10:FF:000002">
    <property type="entry name" value="Deoxyribodipyrimidine photolyase"/>
    <property type="match status" value="1"/>
</dbReference>
<keyword evidence="10" id="KW-0456">Lyase</keyword>
<dbReference type="Gene3D" id="3.40.50.620">
    <property type="entry name" value="HUPs"/>
    <property type="match status" value="1"/>
</dbReference>
<dbReference type="PROSITE" id="PS51645">
    <property type="entry name" value="PHR_CRY_ALPHA_BETA"/>
    <property type="match status" value="1"/>
</dbReference>
<keyword evidence="8" id="KW-0238">DNA-binding</keyword>
<dbReference type="InterPro" id="IPR032673">
    <property type="entry name" value="DNA_photolyase_2_CS"/>
</dbReference>
<evidence type="ECO:0000256" key="9">
    <source>
        <dbReference type="ARBA" id="ARBA00023204"/>
    </source>
</evidence>
<dbReference type="EMBL" id="JBJKFK010001265">
    <property type="protein sequence ID" value="KAL3313574.1"/>
    <property type="molecule type" value="Genomic_DNA"/>
</dbReference>
<dbReference type="Proteomes" id="UP001626550">
    <property type="component" value="Unassembled WGS sequence"/>
</dbReference>
<evidence type="ECO:0000256" key="14">
    <source>
        <dbReference type="ARBA" id="ARBA00083107"/>
    </source>
</evidence>
<evidence type="ECO:0000256" key="2">
    <source>
        <dbReference type="ARBA" id="ARBA00006409"/>
    </source>
</evidence>
<comment type="function">
    <text evidence="13">Involved in repair of UV radiation-induced DNA damage. Catalyzes the light-dependent monomerization (300-600 nm) of cyclobutyl pyrimidine dimers (in cis-syn configuration), which are formed between adjacent bases on the same DNA strand upon exposure to ultraviolet radiation.</text>
</comment>
<dbReference type="Gene3D" id="3.40.50.720">
    <property type="entry name" value="NAD(P)-binding Rossmann-like Domain"/>
    <property type="match status" value="1"/>
</dbReference>
<dbReference type="AlphaFoldDB" id="A0ABD2Q1T0"/>
<sequence>MKMTQEAIPIMARNSNLVNVSSMMSLMTLQKLTEEKYHKVMFAKSLEDCDDFMNNFVMCAKDGKLGNDSWPATAYGMSKLGLTRATMVLAESLKSDPRSILLVSCCPGYVNTDMSSHKGPLTIEQGALTPVYCAHLRDMNLQGRFFSNQHVANWDKDSTEKLVPAKPKSQMVKKAVLASSQKHVYENKPPKPISDTCKAWLQSLEGARQTFSSEKQFQFDERRSRVICGENSMPKDMESVLYWMNRDQRVHDNWAFIKAQQLGFEFRVPLHVCFLVNPVYVVNTARHMKFLLKGLRLIETECKEHKIGFHLLVANASKKRTNEGEMVDSPAKNIVDLVKELKVGTLITDFNPLREDMKLMNEIKNKLNGSVPMVQVDAHNVVPAWIASDKMEVGARTLRPKIHKLIPEFLSEFPPLVQHNPPAKQTKEIDWQKVTKGIESSWDSSVEELLWCEPGYERGMQTFFEFIDNGLVDFNEKRNDPTQPSLSNISPWLRFGHISGQRCAFEAAKQRKVSKNKDGADSFIEESVVRRELADNFCFYAPEYDNIKGAAKWAQETLNLHKKDERSPSYSERQIIEAETGDDLWNAAQRQLKQVGKMHGFLRMYWAKKILEWTAAGPEEAIRIALYLNDRYSIDGFCPNGFTGVMWSICGVHDQGWGERPIFGKIRFMNYQGCQRKFNIPAFIECYPPKTK</sequence>
<dbReference type="SUPFAM" id="SSF48173">
    <property type="entry name" value="Cryptochrome/photolyase FAD-binding domain"/>
    <property type="match status" value="1"/>
</dbReference>
<dbReference type="InterPro" id="IPR006050">
    <property type="entry name" value="DNA_photolyase_N"/>
</dbReference>
<dbReference type="InterPro" id="IPR036291">
    <property type="entry name" value="NAD(P)-bd_dom_sf"/>
</dbReference>
<reference evidence="16 17" key="1">
    <citation type="submission" date="2024-11" db="EMBL/GenBank/DDBJ databases">
        <title>Adaptive evolution of stress response genes in parasites aligns with host niche diversity.</title>
        <authorList>
            <person name="Hahn C."/>
            <person name="Resl P."/>
        </authorList>
    </citation>
    <scope>NUCLEOTIDE SEQUENCE [LARGE SCALE GENOMIC DNA]</scope>
    <source>
        <strain evidence="16">EGGRZ-B1_66</strain>
        <tissue evidence="16">Body</tissue>
    </source>
</reference>
<dbReference type="SUPFAM" id="SSF52425">
    <property type="entry name" value="Cryptochrome/photolyase, N-terminal domain"/>
    <property type="match status" value="1"/>
</dbReference>
<evidence type="ECO:0000256" key="11">
    <source>
        <dbReference type="ARBA" id="ARBA00031671"/>
    </source>
</evidence>
<dbReference type="InterPro" id="IPR052219">
    <property type="entry name" value="Photolyase_Class-2"/>
</dbReference>
<evidence type="ECO:0000256" key="10">
    <source>
        <dbReference type="ARBA" id="ARBA00023239"/>
    </source>
</evidence>
<comment type="caution">
    <text evidence="16">The sequence shown here is derived from an EMBL/GenBank/DDBJ whole genome shotgun (WGS) entry which is preliminary data.</text>
</comment>
<protein>
    <recommendedName>
        <fullName evidence="4">Deoxyribodipyrimidine photo-lyase</fullName>
        <ecNumber evidence="3">4.1.99.3</ecNumber>
    </recommendedName>
    <alternativeName>
        <fullName evidence="11">DNA photolyase</fullName>
    </alternativeName>
    <alternativeName>
        <fullName evidence="14">Photoreactivating enzyme</fullName>
    </alternativeName>
</protein>
<comment type="catalytic activity">
    <reaction evidence="12">
        <text>cyclobutadipyrimidine (in DNA) = 2 pyrimidine residues (in DNA).</text>
        <dbReference type="EC" id="4.1.99.3"/>
    </reaction>
</comment>
<feature type="domain" description="Photolyase/cryptochrome alpha/beta" evidence="15">
    <location>
        <begin position="238"/>
        <end position="384"/>
    </location>
</feature>
<dbReference type="Gene3D" id="1.10.579.10">
    <property type="entry name" value="DNA Cyclobutane Dipyrimidine Photolyase, subunit A, domain 3"/>
    <property type="match status" value="1"/>
</dbReference>
<evidence type="ECO:0000256" key="8">
    <source>
        <dbReference type="ARBA" id="ARBA00023125"/>
    </source>
</evidence>
<evidence type="ECO:0000313" key="17">
    <source>
        <dbReference type="Proteomes" id="UP001626550"/>
    </source>
</evidence>
<evidence type="ECO:0000256" key="5">
    <source>
        <dbReference type="ARBA" id="ARBA00022630"/>
    </source>
</evidence>
<keyword evidence="6" id="KW-0227">DNA damage</keyword>
<evidence type="ECO:0000256" key="3">
    <source>
        <dbReference type="ARBA" id="ARBA00013149"/>
    </source>
</evidence>
<dbReference type="InterPro" id="IPR014729">
    <property type="entry name" value="Rossmann-like_a/b/a_fold"/>
</dbReference>
<dbReference type="Pfam" id="PF00875">
    <property type="entry name" value="DNA_photolyase"/>
    <property type="match status" value="1"/>
</dbReference>
<evidence type="ECO:0000313" key="16">
    <source>
        <dbReference type="EMBL" id="KAL3313574.1"/>
    </source>
</evidence>
<dbReference type="PROSITE" id="PS01084">
    <property type="entry name" value="DNA_PHOTOLYASES_2_2"/>
    <property type="match status" value="1"/>
</dbReference>
<dbReference type="SUPFAM" id="SSF51735">
    <property type="entry name" value="NAD(P)-binding Rossmann-fold domains"/>
    <property type="match status" value="1"/>
</dbReference>
<evidence type="ECO:0000259" key="15">
    <source>
        <dbReference type="PROSITE" id="PS51645"/>
    </source>
</evidence>
<name>A0ABD2Q1T0_9PLAT</name>
<dbReference type="PANTHER" id="PTHR10211">
    <property type="entry name" value="DEOXYRIBODIPYRIMIDINE PHOTOLYASE"/>
    <property type="match status" value="1"/>
</dbReference>
<dbReference type="PROSITE" id="PS01083">
    <property type="entry name" value="DNA_PHOTOLYASES_2_1"/>
    <property type="match status" value="1"/>
</dbReference>
<dbReference type="NCBIfam" id="TIGR00591">
    <property type="entry name" value="phr2"/>
    <property type="match status" value="1"/>
</dbReference>
<dbReference type="EC" id="4.1.99.3" evidence="3"/>
<dbReference type="GO" id="GO:0003904">
    <property type="term" value="F:deoxyribodipyrimidine photo-lyase activity"/>
    <property type="evidence" value="ECO:0007669"/>
    <property type="project" value="UniProtKB-EC"/>
</dbReference>
<accession>A0ABD2Q1T0</accession>
<dbReference type="GO" id="GO:0003677">
    <property type="term" value="F:DNA binding"/>
    <property type="evidence" value="ECO:0007669"/>
    <property type="project" value="UniProtKB-KW"/>
</dbReference>
<evidence type="ECO:0000256" key="12">
    <source>
        <dbReference type="ARBA" id="ARBA00033999"/>
    </source>
</evidence>
<keyword evidence="5" id="KW-0285">Flavoprotein</keyword>
<evidence type="ECO:0000256" key="4">
    <source>
        <dbReference type="ARBA" id="ARBA00014046"/>
    </source>
</evidence>
<dbReference type="PANTHER" id="PTHR10211:SF0">
    <property type="entry name" value="DEOXYRIBODIPYRIMIDINE PHOTO-LYASE"/>
    <property type="match status" value="1"/>
</dbReference>
<keyword evidence="17" id="KW-1185">Reference proteome</keyword>
<dbReference type="InterPro" id="IPR036134">
    <property type="entry name" value="Crypto/Photolyase_FAD-like_sf"/>
</dbReference>
<keyword evidence="9" id="KW-0234">DNA repair</keyword>
<dbReference type="InterPro" id="IPR008148">
    <property type="entry name" value="DNA_photolyase_2"/>
</dbReference>
<evidence type="ECO:0000256" key="1">
    <source>
        <dbReference type="ARBA" id="ARBA00001974"/>
    </source>
</evidence>
<dbReference type="FunFam" id="1.25.40.80:FF:000004">
    <property type="entry name" value="Deoxyribodipyrimidine photolyase"/>
    <property type="match status" value="1"/>
</dbReference>
<dbReference type="GO" id="GO:0006281">
    <property type="term" value="P:DNA repair"/>
    <property type="evidence" value="ECO:0007669"/>
    <property type="project" value="UniProtKB-KW"/>
</dbReference>
<dbReference type="InterPro" id="IPR036155">
    <property type="entry name" value="Crypto/Photolyase_N_sf"/>
</dbReference>
<proteinExistence type="inferred from homology"/>
<organism evidence="16 17">
    <name type="scientific">Cichlidogyrus casuarinus</name>
    <dbReference type="NCBI Taxonomy" id="1844966"/>
    <lineage>
        <taxon>Eukaryota</taxon>
        <taxon>Metazoa</taxon>
        <taxon>Spiralia</taxon>
        <taxon>Lophotrochozoa</taxon>
        <taxon>Platyhelminthes</taxon>
        <taxon>Monogenea</taxon>
        <taxon>Monopisthocotylea</taxon>
        <taxon>Dactylogyridea</taxon>
        <taxon>Ancyrocephalidae</taxon>
        <taxon>Cichlidogyrus</taxon>
    </lineage>
</organism>
<evidence type="ECO:0000256" key="6">
    <source>
        <dbReference type="ARBA" id="ARBA00022763"/>
    </source>
</evidence>
<keyword evidence="7" id="KW-0274">FAD</keyword>
<evidence type="ECO:0000256" key="7">
    <source>
        <dbReference type="ARBA" id="ARBA00022827"/>
    </source>
</evidence>
<gene>
    <name evidence="16" type="ORF">Ciccas_007822</name>
</gene>
<comment type="cofactor">
    <cofactor evidence="1">
        <name>FAD</name>
        <dbReference type="ChEBI" id="CHEBI:57692"/>
    </cofactor>
</comment>